<dbReference type="RefSeq" id="WP_030031764.1">
    <property type="nucleotide sequence ID" value="NZ_BA000058.1"/>
</dbReference>
<sequence length="127" mass="15818">MINILKWFKKRKKFKYERELEKFIDFNNYMTEKYKIYPKKIKYPIDKYEEETCICMCYSSEFLNKIRKKYNVDNKLIKEVLESEYIALEEQDNMAKRIKKINEEKEDREKIDLYKRAILELKEDGKI</sequence>
<organism evidence="1">
    <name type="scientific">Clostridium botulinum B str. Osaka05</name>
    <dbReference type="NCBI Taxonomy" id="1407017"/>
    <lineage>
        <taxon>Bacteria</taxon>
        <taxon>Bacillati</taxon>
        <taxon>Bacillota</taxon>
        <taxon>Clostridia</taxon>
        <taxon>Eubacteriales</taxon>
        <taxon>Clostridiaceae</taxon>
        <taxon>Clostridium</taxon>
    </lineage>
</organism>
<gene>
    <name evidence="1" type="ORF">CBO05P1_014</name>
</gene>
<evidence type="ECO:0000313" key="1">
    <source>
        <dbReference type="EMBL" id="BAO04733.1"/>
    </source>
</evidence>
<protein>
    <submittedName>
        <fullName evidence="1">Ran family small GTPase</fullName>
    </submittedName>
</protein>
<reference evidence="1" key="1">
    <citation type="submission" date="2013-10" db="EMBL/GenBank/DDBJ databases">
        <title>Draft genome sequence of Clostridium botulinum type B strain Osaka05.</title>
        <authorList>
            <person name="Sakaguchi Y."/>
            <person name="Hosomi K."/>
            <person name="Uchiyama J."/>
            <person name="Ogura Y."/>
            <person name="Sakaguchi M."/>
            <person name="Kohda T."/>
            <person name="Mukamoto M."/>
            <person name="Misawa N."/>
            <person name="Matsuzaki S."/>
            <person name="Hayashi T."/>
            <person name="Kozaki S."/>
        </authorList>
    </citation>
    <scope>NUCLEOTIDE SEQUENCE</scope>
    <source>
        <strain evidence="1">Osaka05</strain>
    </source>
</reference>
<name>A0A060N8H4_CLOBO</name>
<dbReference type="HOGENOM" id="CLU_1966702_0_0_9"/>
<dbReference type="AlphaFoldDB" id="A0A060N8H4"/>
<dbReference type="Proteomes" id="UP000054164">
    <property type="component" value="Unassembled WGS sequence"/>
</dbReference>
<accession>A0A060N8H4</accession>
<proteinExistence type="predicted"/>
<dbReference type="EMBL" id="BA000058">
    <property type="protein sequence ID" value="BAO04733.1"/>
    <property type="molecule type" value="Genomic_DNA"/>
</dbReference>